<organism evidence="4 5">
    <name type="scientific">Lacihabitans lacunae</name>
    <dbReference type="NCBI Taxonomy" id="1028214"/>
    <lineage>
        <taxon>Bacteria</taxon>
        <taxon>Pseudomonadati</taxon>
        <taxon>Bacteroidota</taxon>
        <taxon>Cytophagia</taxon>
        <taxon>Cytophagales</taxon>
        <taxon>Leadbetterellaceae</taxon>
        <taxon>Lacihabitans</taxon>
    </lineage>
</organism>
<keyword evidence="1" id="KW-0547">Nucleotide-binding</keyword>
<evidence type="ECO:0000259" key="3">
    <source>
        <dbReference type="PROSITE" id="PS50893"/>
    </source>
</evidence>
<feature type="domain" description="ABC transporter" evidence="3">
    <location>
        <begin position="3"/>
        <end position="217"/>
    </location>
</feature>
<dbReference type="RefSeq" id="WP_379837584.1">
    <property type="nucleotide sequence ID" value="NZ_JBHRYQ010000001.1"/>
</dbReference>
<reference evidence="5" key="1">
    <citation type="journal article" date="2019" name="Int. J. Syst. Evol. Microbiol.">
        <title>The Global Catalogue of Microorganisms (GCM) 10K type strain sequencing project: providing services to taxonomists for standard genome sequencing and annotation.</title>
        <authorList>
            <consortium name="The Broad Institute Genomics Platform"/>
            <consortium name="The Broad Institute Genome Sequencing Center for Infectious Disease"/>
            <person name="Wu L."/>
            <person name="Ma J."/>
        </authorList>
    </citation>
    <scope>NUCLEOTIDE SEQUENCE [LARGE SCALE GENOMIC DNA]</scope>
    <source>
        <strain evidence="5">CECT 7956</strain>
    </source>
</reference>
<dbReference type="Pfam" id="PF00005">
    <property type="entry name" value="ABC_tran"/>
    <property type="match status" value="1"/>
</dbReference>
<gene>
    <name evidence="4" type="ORF">ACFOOI_10000</name>
</gene>
<evidence type="ECO:0000256" key="1">
    <source>
        <dbReference type="ARBA" id="ARBA00022741"/>
    </source>
</evidence>
<evidence type="ECO:0000313" key="5">
    <source>
        <dbReference type="Proteomes" id="UP001595616"/>
    </source>
</evidence>
<dbReference type="Gene3D" id="3.40.50.300">
    <property type="entry name" value="P-loop containing nucleotide triphosphate hydrolases"/>
    <property type="match status" value="1"/>
</dbReference>
<dbReference type="InterPro" id="IPR027417">
    <property type="entry name" value="P-loop_NTPase"/>
</dbReference>
<dbReference type="InterPro" id="IPR003439">
    <property type="entry name" value="ABC_transporter-like_ATP-bd"/>
</dbReference>
<dbReference type="PANTHER" id="PTHR43158:SF2">
    <property type="entry name" value="SKFA PEPTIDE EXPORT ATP-BINDING PROTEIN SKFE"/>
    <property type="match status" value="1"/>
</dbReference>
<accession>A0ABV7YVS3</accession>
<protein>
    <submittedName>
        <fullName evidence="4">ATP-binding cassette domain-containing protein</fullName>
    </submittedName>
</protein>
<dbReference type="GO" id="GO:0005524">
    <property type="term" value="F:ATP binding"/>
    <property type="evidence" value="ECO:0007669"/>
    <property type="project" value="UniProtKB-KW"/>
</dbReference>
<name>A0ABV7YVS3_9BACT</name>
<dbReference type="PROSITE" id="PS00211">
    <property type="entry name" value="ABC_TRANSPORTER_1"/>
    <property type="match status" value="1"/>
</dbReference>
<evidence type="ECO:0000256" key="2">
    <source>
        <dbReference type="ARBA" id="ARBA00022840"/>
    </source>
</evidence>
<proteinExistence type="predicted"/>
<dbReference type="PROSITE" id="PS50893">
    <property type="entry name" value="ABC_TRANSPORTER_2"/>
    <property type="match status" value="1"/>
</dbReference>
<dbReference type="InterPro" id="IPR017871">
    <property type="entry name" value="ABC_transporter-like_CS"/>
</dbReference>
<comment type="caution">
    <text evidence="4">The sequence shown here is derived from an EMBL/GenBank/DDBJ whole genome shotgun (WGS) entry which is preliminary data.</text>
</comment>
<keyword evidence="2 4" id="KW-0067">ATP-binding</keyword>
<dbReference type="Proteomes" id="UP001595616">
    <property type="component" value="Unassembled WGS sequence"/>
</dbReference>
<dbReference type="EMBL" id="JBHRYQ010000001">
    <property type="protein sequence ID" value="MFC3810986.1"/>
    <property type="molecule type" value="Genomic_DNA"/>
</dbReference>
<evidence type="ECO:0000313" key="4">
    <source>
        <dbReference type="EMBL" id="MFC3810986.1"/>
    </source>
</evidence>
<sequence length="217" mass="24772">MKLEVDSVNLRFGDHVVLSDVYMGFETGEVGSLLGRNGTGKSCLFNIIIGSLKSQYASVRVDKCYYPSLFKSNLLKYLPQTFLFPSNLRLSNAAEYFELDIENISEKFDKFHIPISSKFYDLSGGQRRMAEILIILNCSCPFVILDEPFTHLSPIQIDALKIEIKEYTSTKGIIISDHQYQHVIDISDKIYLLNAGKTHLLKPENVLEQLQNFMYII</sequence>
<dbReference type="SUPFAM" id="SSF52540">
    <property type="entry name" value="P-loop containing nucleoside triphosphate hydrolases"/>
    <property type="match status" value="1"/>
</dbReference>
<dbReference type="PANTHER" id="PTHR43158">
    <property type="entry name" value="SKFA PEPTIDE EXPORT ATP-BINDING PROTEIN SKFE"/>
    <property type="match status" value="1"/>
</dbReference>
<keyword evidence="5" id="KW-1185">Reference proteome</keyword>